<organism evidence="1 2">
    <name type="scientific">Rhododendron simsii</name>
    <name type="common">Sims's rhododendron</name>
    <dbReference type="NCBI Taxonomy" id="118357"/>
    <lineage>
        <taxon>Eukaryota</taxon>
        <taxon>Viridiplantae</taxon>
        <taxon>Streptophyta</taxon>
        <taxon>Embryophyta</taxon>
        <taxon>Tracheophyta</taxon>
        <taxon>Spermatophyta</taxon>
        <taxon>Magnoliopsida</taxon>
        <taxon>eudicotyledons</taxon>
        <taxon>Gunneridae</taxon>
        <taxon>Pentapetalae</taxon>
        <taxon>asterids</taxon>
        <taxon>Ericales</taxon>
        <taxon>Ericaceae</taxon>
        <taxon>Ericoideae</taxon>
        <taxon>Rhodoreae</taxon>
        <taxon>Rhododendron</taxon>
    </lineage>
</organism>
<dbReference type="AlphaFoldDB" id="A0A834G874"/>
<accession>A0A834G874</accession>
<keyword evidence="2" id="KW-1185">Reference proteome</keyword>
<reference evidence="1" key="1">
    <citation type="submission" date="2019-11" db="EMBL/GenBank/DDBJ databases">
        <authorList>
            <person name="Liu Y."/>
            <person name="Hou J."/>
            <person name="Li T.-Q."/>
            <person name="Guan C.-H."/>
            <person name="Wu X."/>
            <person name="Wu H.-Z."/>
            <person name="Ling F."/>
            <person name="Zhang R."/>
            <person name="Shi X.-G."/>
            <person name="Ren J.-P."/>
            <person name="Chen E.-F."/>
            <person name="Sun J.-M."/>
        </authorList>
    </citation>
    <scope>NUCLEOTIDE SEQUENCE</scope>
    <source>
        <strain evidence="1">Adult_tree_wgs_1</strain>
        <tissue evidence="1">Leaves</tissue>
    </source>
</reference>
<protein>
    <submittedName>
        <fullName evidence="1">Uncharacterized protein</fullName>
    </submittedName>
</protein>
<dbReference type="EMBL" id="WJXA01000012">
    <property type="protein sequence ID" value="KAF7123416.1"/>
    <property type="molecule type" value="Genomic_DNA"/>
</dbReference>
<evidence type="ECO:0000313" key="1">
    <source>
        <dbReference type="EMBL" id="KAF7123416.1"/>
    </source>
</evidence>
<proteinExistence type="predicted"/>
<comment type="caution">
    <text evidence="1">The sequence shown here is derived from an EMBL/GenBank/DDBJ whole genome shotgun (WGS) entry which is preliminary data.</text>
</comment>
<sequence length="108" mass="11823">MPRNFLVTSLPTTQLFLLGRRVAAKARRAAQVFSTADLLTDIRPLRGQVREPIDCITPDPFFGEGSTKMNRAPFIPANLDNDDDTNPEIASQAIAATSSKWTEPVPPS</sequence>
<evidence type="ECO:0000313" key="2">
    <source>
        <dbReference type="Proteomes" id="UP000626092"/>
    </source>
</evidence>
<name>A0A834G874_RHOSS</name>
<gene>
    <name evidence="1" type="ORF">RHSIM_Rhsim12G0100700</name>
</gene>
<dbReference type="Proteomes" id="UP000626092">
    <property type="component" value="Unassembled WGS sequence"/>
</dbReference>